<dbReference type="InterPro" id="IPR014729">
    <property type="entry name" value="Rossmann-like_a/b/a_fold"/>
</dbReference>
<accession>A0A6J4LT94</accession>
<proteinExistence type="predicted"/>
<dbReference type="Pfam" id="PF02540">
    <property type="entry name" value="NAD_synthase"/>
    <property type="match status" value="1"/>
</dbReference>
<dbReference type="InterPro" id="IPR022310">
    <property type="entry name" value="NAD/GMP_synthase"/>
</dbReference>
<dbReference type="PIRSF" id="PIRSF006661">
    <property type="entry name" value="PP-lp_UCP006661"/>
    <property type="match status" value="1"/>
</dbReference>
<dbReference type="PANTHER" id="PTHR43169:SF2">
    <property type="entry name" value="NAD_GMP SYNTHASE DOMAIN-CONTAINING PROTEIN"/>
    <property type="match status" value="1"/>
</dbReference>
<dbReference type="CDD" id="cd01990">
    <property type="entry name" value="LarE-like"/>
    <property type="match status" value="1"/>
</dbReference>
<dbReference type="Gene3D" id="3.40.50.620">
    <property type="entry name" value="HUPs"/>
    <property type="match status" value="1"/>
</dbReference>
<dbReference type="EMBL" id="CADCTW010000133">
    <property type="protein sequence ID" value="CAA9337495.1"/>
    <property type="molecule type" value="Genomic_DNA"/>
</dbReference>
<dbReference type="GO" id="GO:0006163">
    <property type="term" value="P:purine nucleotide metabolic process"/>
    <property type="evidence" value="ECO:0007669"/>
    <property type="project" value="UniProtKB-ARBA"/>
</dbReference>
<evidence type="ECO:0000256" key="1">
    <source>
        <dbReference type="PIRSR" id="PIRSR006661-1"/>
    </source>
</evidence>
<reference evidence="3" key="1">
    <citation type="submission" date="2020-02" db="EMBL/GenBank/DDBJ databases">
        <authorList>
            <person name="Meier V. D."/>
        </authorList>
    </citation>
    <scope>NUCLEOTIDE SEQUENCE</scope>
    <source>
        <strain evidence="3">AVDCRST_MAG68</strain>
    </source>
</reference>
<dbReference type="GO" id="GO:0016783">
    <property type="term" value="F:sulfurtransferase activity"/>
    <property type="evidence" value="ECO:0007669"/>
    <property type="project" value="InterPro"/>
</dbReference>
<name>A0A6J4LT94_9BACT</name>
<dbReference type="PANTHER" id="PTHR43169">
    <property type="entry name" value="EXSB FAMILY PROTEIN"/>
    <property type="match status" value="1"/>
</dbReference>
<dbReference type="AlphaFoldDB" id="A0A6J4LT94"/>
<evidence type="ECO:0000259" key="2">
    <source>
        <dbReference type="Pfam" id="PF02540"/>
    </source>
</evidence>
<evidence type="ECO:0000313" key="3">
    <source>
        <dbReference type="EMBL" id="CAA9337495.1"/>
    </source>
</evidence>
<dbReference type="NCBIfam" id="TIGR00268">
    <property type="entry name" value="ATP-dependent sacrificial sulfur transferase LarE"/>
    <property type="match status" value="1"/>
</dbReference>
<dbReference type="SUPFAM" id="SSF52402">
    <property type="entry name" value="Adenine nucleotide alpha hydrolases-like"/>
    <property type="match status" value="1"/>
</dbReference>
<protein>
    <submittedName>
        <fullName evidence="3">ATP-utilizing enzyme of the PP-loop superfamily</fullName>
    </submittedName>
</protein>
<organism evidence="3">
    <name type="scientific">uncultured Gemmatimonadota bacterium</name>
    <dbReference type="NCBI Taxonomy" id="203437"/>
    <lineage>
        <taxon>Bacteria</taxon>
        <taxon>Pseudomonadati</taxon>
        <taxon>Gemmatimonadota</taxon>
        <taxon>environmental samples</taxon>
    </lineage>
</organism>
<gene>
    <name evidence="3" type="ORF">AVDCRST_MAG68-3435</name>
</gene>
<sequence length="281" mass="30350">MSTDVKRARLAEILRGCGSVVVGYSGGVDSVFLAKVAVDLLGPGRVLAVTGKSDSIASWMEDTARDVAARFGIPWLEVETREMEDPRYAANPSNRCYFCKSELWGRLGEVARERGFAAVLDGSNADDVGDHRPGAVAAGENAVRSPLLEAGLTKDEIRAWSRELGLPTWDQPAAPCLASRLPYGLSVTPRRLRQVEEAEVALRALGFRDFRVRHHGEVARLEVHPAEAGRVAEHRSRIGAAIRAAGFRRALLDLQGYRRGALNEGLGAGEVMQLVQIGGTA</sequence>
<feature type="active site" description="Nucleophile and sulfur donor" evidence="1">
    <location>
        <position position="176"/>
    </location>
</feature>
<dbReference type="InterPro" id="IPR005232">
    <property type="entry name" value="LarE"/>
</dbReference>
<feature type="domain" description="NAD/GMP synthase" evidence="2">
    <location>
        <begin position="16"/>
        <end position="80"/>
    </location>
</feature>
<dbReference type="InterPro" id="IPR052188">
    <property type="entry name" value="Ni-pincer_cofactor_biosynth"/>
</dbReference>